<dbReference type="InterPro" id="IPR021247">
    <property type="entry name" value="DUF2785"/>
</dbReference>
<dbReference type="Proteomes" id="UP000267017">
    <property type="component" value="Unassembled WGS sequence"/>
</dbReference>
<accession>A0A3P3TWA7</accession>
<comment type="caution">
    <text evidence="1">The sequence shown here is derived from an EMBL/GenBank/DDBJ whole genome shotgun (WGS) entry which is preliminary data.</text>
</comment>
<reference evidence="1 2" key="1">
    <citation type="submission" date="2018-11" db="EMBL/GenBank/DDBJ databases">
        <title>Genome sequencing of Paenibacillus sp. KCOM 3021 (= ChDC PVNT-B20).</title>
        <authorList>
            <person name="Kook J.-K."/>
            <person name="Park S.-N."/>
            <person name="Lim Y.K."/>
        </authorList>
    </citation>
    <scope>NUCLEOTIDE SEQUENCE [LARGE SCALE GENOMIC DNA]</scope>
    <source>
        <strain evidence="1 2">KCOM 3021</strain>
    </source>
</reference>
<sequence>MRCDMEDTFELKVRLIEIRANNYRAPFSIPVFDFTLSMMEHIGDPDPFLRDELIYMTIQQWVMQGMYTSGQLLQLLHICLDKHHLFCKIGEKGTESVFTRSFSVLLIPLILFADRQQPFLSSGDTEMLKNELVAYLLMENDLRGYTGDTGWAHAMAHAADAFEDLARSEHIQQPALMEILNTLQAKICNHQYTFINEEDERTVAAVVTVWDRSLLTDEEIAGWIKRFGTAPKPGRFPDDHVLGMNVKCFLRSLYFRVLNHEVHHKYTDIILKTLRQLEQAGE</sequence>
<protein>
    <submittedName>
        <fullName evidence="1">DUF2785 domain-containing protein</fullName>
    </submittedName>
</protein>
<dbReference type="AlphaFoldDB" id="A0A3P3TWA7"/>
<evidence type="ECO:0000313" key="1">
    <source>
        <dbReference type="EMBL" id="RRJ61669.1"/>
    </source>
</evidence>
<dbReference type="EMBL" id="RRCN01000001">
    <property type="protein sequence ID" value="RRJ61669.1"/>
    <property type="molecule type" value="Genomic_DNA"/>
</dbReference>
<dbReference type="OrthoDB" id="7619731at2"/>
<proteinExistence type="predicted"/>
<organism evidence="1 2">
    <name type="scientific">Paenibacillus oralis</name>
    <dbReference type="NCBI Taxonomy" id="2490856"/>
    <lineage>
        <taxon>Bacteria</taxon>
        <taxon>Bacillati</taxon>
        <taxon>Bacillota</taxon>
        <taxon>Bacilli</taxon>
        <taxon>Bacillales</taxon>
        <taxon>Paenibacillaceae</taxon>
        <taxon>Paenibacillus</taxon>
    </lineage>
</organism>
<keyword evidence="2" id="KW-1185">Reference proteome</keyword>
<dbReference type="Pfam" id="PF10978">
    <property type="entry name" value="DUF2785"/>
    <property type="match status" value="1"/>
</dbReference>
<name>A0A3P3TWA7_9BACL</name>
<gene>
    <name evidence="1" type="ORF">EHV15_00780</name>
</gene>
<evidence type="ECO:0000313" key="2">
    <source>
        <dbReference type="Proteomes" id="UP000267017"/>
    </source>
</evidence>